<dbReference type="EMBL" id="CP013015">
    <property type="protein sequence ID" value="AMM40741.1"/>
    <property type="molecule type" value="Genomic_DNA"/>
</dbReference>
<name>A0A7U4THZ1_DESA2</name>
<accession>A0A7U4THZ1</accession>
<reference evidence="2 3" key="1">
    <citation type="submission" date="2015-10" db="EMBL/GenBank/DDBJ databases">
        <title>Candidatus Desulfofervidus auxilii, a hydrogenotrophic sulfate-reducing bacterium involved in the thermophilic anaerobic oxidation of methane.</title>
        <authorList>
            <person name="Krukenberg V."/>
            <person name="Richter M."/>
            <person name="Wegener G."/>
        </authorList>
    </citation>
    <scope>NUCLEOTIDE SEQUENCE [LARGE SCALE GENOMIC DNA]</scope>
    <source>
        <strain evidence="2 3">HS1</strain>
    </source>
</reference>
<protein>
    <submittedName>
        <fullName evidence="2">Uncharacterized protein</fullName>
    </submittedName>
</protein>
<dbReference type="KEGG" id="daw:HS1_000937"/>
<organism evidence="2 3">
    <name type="scientific">Desulfofervidus auxilii</name>
    <dbReference type="NCBI Taxonomy" id="1621989"/>
    <lineage>
        <taxon>Bacteria</taxon>
        <taxon>Pseudomonadati</taxon>
        <taxon>Thermodesulfobacteriota</taxon>
        <taxon>Candidatus Desulfofervidia</taxon>
        <taxon>Candidatus Desulfofervidales</taxon>
        <taxon>Candidatus Desulfofervidaceae</taxon>
        <taxon>Candidatus Desulfofervidus</taxon>
    </lineage>
</organism>
<dbReference type="Proteomes" id="UP000070560">
    <property type="component" value="Chromosome"/>
</dbReference>
<keyword evidence="1" id="KW-0175">Coiled coil</keyword>
<dbReference type="RefSeq" id="WP_066061649.1">
    <property type="nucleotide sequence ID" value="NZ_CP013015.1"/>
</dbReference>
<gene>
    <name evidence="2" type="ORF">HS1_000937</name>
</gene>
<evidence type="ECO:0000313" key="2">
    <source>
        <dbReference type="EMBL" id="AMM40741.1"/>
    </source>
</evidence>
<feature type="coiled-coil region" evidence="1">
    <location>
        <begin position="244"/>
        <end position="278"/>
    </location>
</feature>
<evidence type="ECO:0000313" key="3">
    <source>
        <dbReference type="Proteomes" id="UP000070560"/>
    </source>
</evidence>
<evidence type="ECO:0000256" key="1">
    <source>
        <dbReference type="SAM" id="Coils"/>
    </source>
</evidence>
<sequence length="594" mass="71527">MGALVTLGEAFHIQESMELDEAWEEKYWATQHELARQVKEIEERIVSLMDGRADISSYVNAELQDAGEVTEEDRQRVAEELRQSLLYQAESERAELLSVDVALTMREQEKEEAEKEKLLKRCVHLLWEDDTYPGSYLRGKILWQKIIDEDFLKRFIGFCSIDFNRWPGVEIDSKVRFSEKPVARGHETVKVINVLDFPVKTFKVKEYRTSNKVWHIWNPKESLYRQMQKSALRCWRRRGGLEYRRAFKCLKRQVEAEIAQLKLERNRKLKEIRKDINEIYVAERRRNERNYRRWLSVVRQWWKEYRQWKRELKLQERELKKFWRKKLSRAKAKYREKIQQLESDVRTDLCLCRRLIQKKGQDLWQRLKVEEIVFTKSASKVYEEKKQLWEQYKKLSQKLYLETGSQIRDAYEWLWQDVWPTLKELERDARQRFLKQIRPPATQEVFLNRSSFFGTPTALKQVRETEVRLFHVPMKWVREGDPVIQFIPHGDSRFLIQNSRFFPDNGNRKRHVWMERVPAPILEKRAWLLLDRVWNSSIVLQLAAETDLETGDIAVLIRKFRNSNVLNNGLPILGKTMIIDRHRKQRLAQKLHAA</sequence>
<keyword evidence="3" id="KW-1185">Reference proteome</keyword>
<dbReference type="AlphaFoldDB" id="A0A7U4THZ1"/>
<proteinExistence type="predicted"/>